<comment type="similarity">
    <text evidence="1">Belongs to the short-chain dehydrogenases/reductases (SDR) family.</text>
</comment>
<dbReference type="FunFam" id="3.40.50.720:FF:000084">
    <property type="entry name" value="Short-chain dehydrogenase reductase"/>
    <property type="match status" value="1"/>
</dbReference>
<evidence type="ECO:0000256" key="1">
    <source>
        <dbReference type="ARBA" id="ARBA00006484"/>
    </source>
</evidence>
<sequence length="254" mass="27461">MNMKIDLNNKVALVTGAAQGIGFETAKTLCQAGAQVIISDINKAAGEEAVKKLQQENYNARFIYCDVSSDTDTTSLIDNIIKQDKSLDILVNNAGIICTGDIIDVSVSEWEKLFDINVKSVFMLTKKTLPHMMKNKWGRIINISSVAGEVGGGFLGNTCYGATKGAIMSFSKGIAREAGPYNITTNTICPGMTGTSIISENMDQEIYKKAIESIPLRQHAFPQDIANGILFLASDLANYVNGVTFNIDGGLVRY</sequence>
<organism evidence="2 3">
    <name type="scientific">Commensalibacter communis</name>
    <dbReference type="NCBI Taxonomy" id="2972786"/>
    <lineage>
        <taxon>Bacteria</taxon>
        <taxon>Pseudomonadati</taxon>
        <taxon>Pseudomonadota</taxon>
        <taxon>Alphaproteobacteria</taxon>
        <taxon>Acetobacterales</taxon>
        <taxon>Acetobacteraceae</taxon>
    </lineage>
</organism>
<accession>A0A9W4TRV9</accession>
<evidence type="ECO:0000313" key="2">
    <source>
        <dbReference type="EMBL" id="CAI3946509.1"/>
    </source>
</evidence>
<reference evidence="2" key="1">
    <citation type="submission" date="2022-10" db="EMBL/GenBank/DDBJ databases">
        <authorList>
            <person name="Botero Cardona J."/>
        </authorList>
    </citation>
    <scope>NUCLEOTIDE SEQUENCE</scope>
    <source>
        <strain evidence="2">LMG 31819</strain>
    </source>
</reference>
<dbReference type="PROSITE" id="PS00061">
    <property type="entry name" value="ADH_SHORT"/>
    <property type="match status" value="1"/>
</dbReference>
<gene>
    <name evidence="2" type="ORF">R53530_LOCUS1557</name>
</gene>
<dbReference type="SUPFAM" id="SSF51735">
    <property type="entry name" value="NAD(P)-binding Rossmann-fold domains"/>
    <property type="match status" value="1"/>
</dbReference>
<dbReference type="PRINTS" id="PR00080">
    <property type="entry name" value="SDRFAMILY"/>
</dbReference>
<dbReference type="PANTHER" id="PTHR42879:SF2">
    <property type="entry name" value="3-OXOACYL-[ACYL-CARRIER-PROTEIN] REDUCTASE FABG"/>
    <property type="match status" value="1"/>
</dbReference>
<dbReference type="AlphaFoldDB" id="A0A9W4TRV9"/>
<dbReference type="NCBIfam" id="NF005559">
    <property type="entry name" value="PRK07231.1"/>
    <property type="match status" value="1"/>
</dbReference>
<dbReference type="EMBL" id="CAMXCM010000003">
    <property type="protein sequence ID" value="CAI3946509.1"/>
    <property type="molecule type" value="Genomic_DNA"/>
</dbReference>
<dbReference type="InterPro" id="IPR020904">
    <property type="entry name" value="Sc_DH/Rdtase_CS"/>
</dbReference>
<dbReference type="PRINTS" id="PR00081">
    <property type="entry name" value="GDHRDH"/>
</dbReference>
<dbReference type="PANTHER" id="PTHR42879">
    <property type="entry name" value="3-OXOACYL-(ACYL-CARRIER-PROTEIN) REDUCTASE"/>
    <property type="match status" value="1"/>
</dbReference>
<evidence type="ECO:0000313" key="3">
    <source>
        <dbReference type="Proteomes" id="UP001154255"/>
    </source>
</evidence>
<dbReference type="Proteomes" id="UP001154255">
    <property type="component" value="Unassembled WGS sequence"/>
</dbReference>
<dbReference type="Gene3D" id="3.40.50.720">
    <property type="entry name" value="NAD(P)-binding Rossmann-like Domain"/>
    <property type="match status" value="1"/>
</dbReference>
<dbReference type="InterPro" id="IPR036291">
    <property type="entry name" value="NAD(P)-bd_dom_sf"/>
</dbReference>
<dbReference type="Pfam" id="PF13561">
    <property type="entry name" value="adh_short_C2"/>
    <property type="match status" value="1"/>
</dbReference>
<proteinExistence type="inferred from homology"/>
<name>A0A9W4TRV9_9PROT</name>
<dbReference type="CDD" id="cd05233">
    <property type="entry name" value="SDR_c"/>
    <property type="match status" value="1"/>
</dbReference>
<protein>
    <submittedName>
        <fullName evidence="2">Short-chain alcohol dehydrogenase family (FabG)</fullName>
    </submittedName>
</protein>
<comment type="caution">
    <text evidence="2">The sequence shown here is derived from an EMBL/GenBank/DDBJ whole genome shotgun (WGS) entry which is preliminary data.</text>
</comment>
<dbReference type="InterPro" id="IPR002347">
    <property type="entry name" value="SDR_fam"/>
</dbReference>
<dbReference type="GO" id="GO:0032787">
    <property type="term" value="P:monocarboxylic acid metabolic process"/>
    <property type="evidence" value="ECO:0007669"/>
    <property type="project" value="UniProtKB-ARBA"/>
</dbReference>
<dbReference type="InterPro" id="IPR050259">
    <property type="entry name" value="SDR"/>
</dbReference>